<evidence type="ECO:0000259" key="1">
    <source>
        <dbReference type="PROSITE" id="PS51886"/>
    </source>
</evidence>
<dbReference type="AlphaFoldDB" id="A0A8J8NS63"/>
<proteinExistence type="predicted"/>
<dbReference type="SMART" id="SM00584">
    <property type="entry name" value="TLDc"/>
    <property type="match status" value="1"/>
</dbReference>
<evidence type="ECO:0000313" key="2">
    <source>
        <dbReference type="EMBL" id="TNV80528.1"/>
    </source>
</evidence>
<dbReference type="InterPro" id="IPR006571">
    <property type="entry name" value="TLDc_dom"/>
</dbReference>
<dbReference type="PANTHER" id="PTHR23354">
    <property type="entry name" value="NUCLEOLAR PROTEIN 7/ESTROGEN RECEPTOR COACTIVATOR-RELATED"/>
    <property type="match status" value="1"/>
</dbReference>
<dbReference type="OrthoDB" id="25620at2759"/>
<name>A0A8J8NS63_HALGN</name>
<reference evidence="2" key="1">
    <citation type="submission" date="2019-06" db="EMBL/GenBank/DDBJ databases">
        <authorList>
            <person name="Zheng W."/>
        </authorList>
    </citation>
    <scope>NUCLEOTIDE SEQUENCE</scope>
    <source>
        <strain evidence="2">QDHG01</strain>
    </source>
</reference>
<dbReference type="Proteomes" id="UP000785679">
    <property type="component" value="Unassembled WGS sequence"/>
</dbReference>
<sequence>MYTNCNKVSKFEQIQTQGQELIRVQERLKIIIRDIKLKDLKPFQEDFRKYKETSNSLAKVEWNKLSIDQSLLTTHFGPLLDFINQQISANGHLFNAFRSIDQVAYDQLQEWDKDVLLKCLKLDTSTKGQQQTIQIQKKSSYKEESKAQTILDKAPPNGAPDLAYMMQNVLELRKIVSGHENKIKELEIEQQSIKLSLVQQSLQIKNEMEGDFMIQLSQISGNFEDHKDYIDKKIGKIQSEIDQLSKQRNIFDGEIGEIGESMVAELNRQEIHQAPIPIGEGASNLFPLSKMKLTEKQTEFLYKLLPREDFKKCDMIYQGSTHGWTPADFHRLCDGLGPTITIMRSSKGKHFGGFTTIPWSSNNANYEDVESFIFSIDLKKSWKCDPSKFEITHNHDYGPVFGGNSLSLRESPFNKEEGGKCFVGVSEIAGYGVEEDGFGNSVLTGDGAQVQDNQKRFTLVEIEVYHITFS</sequence>
<accession>A0A8J8NS63</accession>
<evidence type="ECO:0000313" key="3">
    <source>
        <dbReference type="Proteomes" id="UP000785679"/>
    </source>
</evidence>
<gene>
    <name evidence="2" type="ORF">FGO68_gene9959</name>
</gene>
<comment type="caution">
    <text evidence="2">The sequence shown here is derived from an EMBL/GenBank/DDBJ whole genome shotgun (WGS) entry which is preliminary data.</text>
</comment>
<protein>
    <recommendedName>
        <fullName evidence="1">TLDc domain-containing protein</fullName>
    </recommendedName>
</protein>
<feature type="domain" description="TLDc" evidence="1">
    <location>
        <begin position="291"/>
        <end position="468"/>
    </location>
</feature>
<dbReference type="Pfam" id="PF07534">
    <property type="entry name" value="TLD"/>
    <property type="match status" value="1"/>
</dbReference>
<keyword evidence="3" id="KW-1185">Reference proteome</keyword>
<dbReference type="PROSITE" id="PS51886">
    <property type="entry name" value="TLDC"/>
    <property type="match status" value="1"/>
</dbReference>
<dbReference type="EMBL" id="RRYP01007395">
    <property type="protein sequence ID" value="TNV80528.1"/>
    <property type="molecule type" value="Genomic_DNA"/>
</dbReference>
<organism evidence="2 3">
    <name type="scientific">Halteria grandinella</name>
    <dbReference type="NCBI Taxonomy" id="5974"/>
    <lineage>
        <taxon>Eukaryota</taxon>
        <taxon>Sar</taxon>
        <taxon>Alveolata</taxon>
        <taxon>Ciliophora</taxon>
        <taxon>Intramacronucleata</taxon>
        <taxon>Spirotrichea</taxon>
        <taxon>Stichotrichia</taxon>
        <taxon>Sporadotrichida</taxon>
        <taxon>Halteriidae</taxon>
        <taxon>Halteria</taxon>
    </lineage>
</organism>